<dbReference type="HAMAP" id="MF_00046">
    <property type="entry name" value="MurC"/>
    <property type="match status" value="1"/>
</dbReference>
<dbReference type="AlphaFoldDB" id="A0A4Y7RA38"/>
<evidence type="ECO:0000259" key="15">
    <source>
        <dbReference type="Pfam" id="PF01225"/>
    </source>
</evidence>
<comment type="caution">
    <text evidence="18">The sequence shown here is derived from an EMBL/GenBank/DDBJ whole genome shotgun (WGS) entry which is preliminary data.</text>
</comment>
<reference evidence="18 19" key="1">
    <citation type="journal article" date="2018" name="Environ. Microbiol.">
        <title>Novel energy conservation strategies and behaviour of Pelotomaculum schinkii driving syntrophic propionate catabolism.</title>
        <authorList>
            <person name="Hidalgo-Ahumada C.A.P."/>
            <person name="Nobu M.K."/>
            <person name="Narihiro T."/>
            <person name="Tamaki H."/>
            <person name="Liu W.T."/>
            <person name="Kamagata Y."/>
            <person name="Stams A.J.M."/>
            <person name="Imachi H."/>
            <person name="Sousa D.Z."/>
        </authorList>
    </citation>
    <scope>NUCLEOTIDE SEQUENCE [LARGE SCALE GENOMIC DNA]</scope>
    <source>
        <strain evidence="18 19">HH</strain>
    </source>
</reference>
<protein>
    <recommendedName>
        <fullName evidence="3 14">UDP-N-acetylmuramate--L-alanine ligase</fullName>
        <ecNumber evidence="3 14">6.3.2.8</ecNumber>
    </recommendedName>
    <alternativeName>
        <fullName evidence="14">UDP-N-acetylmuramoyl-L-alanine synthetase</fullName>
    </alternativeName>
</protein>
<keyword evidence="5 14" id="KW-0436">Ligase</keyword>
<comment type="catalytic activity">
    <reaction evidence="13 14">
        <text>UDP-N-acetyl-alpha-D-muramate + L-alanine + ATP = UDP-N-acetyl-alpha-D-muramoyl-L-alanine + ADP + phosphate + H(+)</text>
        <dbReference type="Rhea" id="RHEA:23372"/>
        <dbReference type="ChEBI" id="CHEBI:15378"/>
        <dbReference type="ChEBI" id="CHEBI:30616"/>
        <dbReference type="ChEBI" id="CHEBI:43474"/>
        <dbReference type="ChEBI" id="CHEBI:57972"/>
        <dbReference type="ChEBI" id="CHEBI:70757"/>
        <dbReference type="ChEBI" id="CHEBI:83898"/>
        <dbReference type="ChEBI" id="CHEBI:456216"/>
        <dbReference type="EC" id="6.3.2.8"/>
    </reaction>
</comment>
<evidence type="ECO:0000256" key="1">
    <source>
        <dbReference type="ARBA" id="ARBA00004496"/>
    </source>
</evidence>
<dbReference type="NCBIfam" id="TIGR01082">
    <property type="entry name" value="murC"/>
    <property type="match status" value="1"/>
</dbReference>
<dbReference type="GO" id="GO:0005737">
    <property type="term" value="C:cytoplasm"/>
    <property type="evidence" value="ECO:0007669"/>
    <property type="project" value="UniProtKB-SubCell"/>
</dbReference>
<evidence type="ECO:0000256" key="14">
    <source>
        <dbReference type="HAMAP-Rule" id="MF_00046"/>
    </source>
</evidence>
<dbReference type="InterPro" id="IPR013221">
    <property type="entry name" value="Mur_ligase_cen"/>
</dbReference>
<keyword evidence="8 14" id="KW-0067">ATP-binding</keyword>
<evidence type="ECO:0000256" key="2">
    <source>
        <dbReference type="ARBA" id="ARBA00004752"/>
    </source>
</evidence>
<dbReference type="EC" id="6.3.2.8" evidence="3 14"/>
<evidence type="ECO:0000256" key="6">
    <source>
        <dbReference type="ARBA" id="ARBA00022618"/>
    </source>
</evidence>
<dbReference type="InterPro" id="IPR050061">
    <property type="entry name" value="MurCDEF_pg_biosynth"/>
</dbReference>
<dbReference type="InterPro" id="IPR004101">
    <property type="entry name" value="Mur_ligase_C"/>
</dbReference>
<evidence type="ECO:0000256" key="7">
    <source>
        <dbReference type="ARBA" id="ARBA00022741"/>
    </source>
</evidence>
<dbReference type="Pfam" id="PF01225">
    <property type="entry name" value="Mur_ligase"/>
    <property type="match status" value="1"/>
</dbReference>
<proteinExistence type="inferred from homology"/>
<keyword evidence="12 14" id="KW-0961">Cell wall biogenesis/degradation</keyword>
<dbReference type="Proteomes" id="UP000298324">
    <property type="component" value="Unassembled WGS sequence"/>
</dbReference>
<dbReference type="UniPathway" id="UPA00219"/>
<dbReference type="Pfam" id="PF02875">
    <property type="entry name" value="Mur_ligase_C"/>
    <property type="match status" value="1"/>
</dbReference>
<evidence type="ECO:0000256" key="10">
    <source>
        <dbReference type="ARBA" id="ARBA00022984"/>
    </source>
</evidence>
<keyword evidence="9 14" id="KW-0133">Cell shape</keyword>
<gene>
    <name evidence="18" type="primary">murC_2</name>
    <name evidence="14" type="synonym">murC</name>
    <name evidence="18" type="ORF">Psch_02869</name>
</gene>
<dbReference type="GO" id="GO:0071555">
    <property type="term" value="P:cell wall organization"/>
    <property type="evidence" value="ECO:0007669"/>
    <property type="project" value="UniProtKB-KW"/>
</dbReference>
<dbReference type="InterPro" id="IPR000713">
    <property type="entry name" value="Mur_ligase_N"/>
</dbReference>
<dbReference type="Gene3D" id="3.90.190.20">
    <property type="entry name" value="Mur ligase, C-terminal domain"/>
    <property type="match status" value="1"/>
</dbReference>
<dbReference type="InterPro" id="IPR036615">
    <property type="entry name" value="Mur_ligase_C_dom_sf"/>
</dbReference>
<evidence type="ECO:0000256" key="3">
    <source>
        <dbReference type="ARBA" id="ARBA00012211"/>
    </source>
</evidence>
<dbReference type="GO" id="GO:0009252">
    <property type="term" value="P:peptidoglycan biosynthetic process"/>
    <property type="evidence" value="ECO:0007669"/>
    <property type="project" value="UniProtKB-UniRule"/>
</dbReference>
<dbReference type="InterPro" id="IPR005758">
    <property type="entry name" value="UDP-N-AcMur_Ala_ligase_MurC"/>
</dbReference>
<organism evidence="18 19">
    <name type="scientific">Pelotomaculum schinkii</name>
    <dbReference type="NCBI Taxonomy" id="78350"/>
    <lineage>
        <taxon>Bacteria</taxon>
        <taxon>Bacillati</taxon>
        <taxon>Bacillota</taxon>
        <taxon>Clostridia</taxon>
        <taxon>Eubacteriales</taxon>
        <taxon>Desulfotomaculaceae</taxon>
        <taxon>Pelotomaculum</taxon>
    </lineage>
</organism>
<comment type="similarity">
    <text evidence="14">Belongs to the MurCDEF family.</text>
</comment>
<feature type="domain" description="Mur ligase C-terminal" evidence="16">
    <location>
        <begin position="311"/>
        <end position="441"/>
    </location>
</feature>
<sequence length="461" mass="50180">MQQAQHVHFIGIGGSGMCGIARIMLGLGYRVTGSDLKGSTATESLEALGATCFRGHAGEYLGDADLVVASTAIPFSNPELLEARERRLRILHRSEMLAWLMQRQKGIAIAGAHGKTTTTSMAALVLEQNHLDPTVIIGGELKEIGGNAKLGGGEYLVAEADESDGSFLKLDPFIEIITNIEDDHLDHYKSVENIETAFREFIAKVPAEGLAVVCLDDSRIRELLAGYNGPCQTYALDHPDADYTGRNLRMVGELTIGEVYFRNSYLGDLELRVPGRHNFLNALAVVALGRFVGLPFEGISAALSNFRGAGRRFQLTGEVGGVKVIDDYAHHPSEIKATLKAARQLKTGRLIGVFQPHRYTRTAILGERFGEAFSDADVIIVSDIYSAGEQPIEGVTADIIITAIEKFEGRKVIHLPTRQEIVDYLARTARPGDMILTMGAGDIWNAGVELVNRLKERQKIG</sequence>
<keyword evidence="11 14" id="KW-0131">Cell cycle</keyword>
<evidence type="ECO:0000256" key="9">
    <source>
        <dbReference type="ARBA" id="ARBA00022960"/>
    </source>
</evidence>
<evidence type="ECO:0000256" key="8">
    <source>
        <dbReference type="ARBA" id="ARBA00022840"/>
    </source>
</evidence>
<evidence type="ECO:0000256" key="12">
    <source>
        <dbReference type="ARBA" id="ARBA00023316"/>
    </source>
</evidence>
<evidence type="ECO:0000256" key="4">
    <source>
        <dbReference type="ARBA" id="ARBA00022490"/>
    </source>
</evidence>
<keyword evidence="10 14" id="KW-0573">Peptidoglycan synthesis</keyword>
<dbReference type="SUPFAM" id="SSF53244">
    <property type="entry name" value="MurD-like peptide ligases, peptide-binding domain"/>
    <property type="match status" value="1"/>
</dbReference>
<dbReference type="PANTHER" id="PTHR43445:SF3">
    <property type="entry name" value="UDP-N-ACETYLMURAMATE--L-ALANINE LIGASE"/>
    <property type="match status" value="1"/>
</dbReference>
<dbReference type="InterPro" id="IPR036565">
    <property type="entry name" value="Mur-like_cat_sf"/>
</dbReference>
<dbReference type="Pfam" id="PF08245">
    <property type="entry name" value="Mur_ligase_M"/>
    <property type="match status" value="1"/>
</dbReference>
<comment type="pathway">
    <text evidence="2 14">Cell wall biogenesis; peptidoglycan biosynthesis.</text>
</comment>
<dbReference type="GO" id="GO:0008763">
    <property type="term" value="F:UDP-N-acetylmuramate-L-alanine ligase activity"/>
    <property type="evidence" value="ECO:0007669"/>
    <property type="project" value="UniProtKB-UniRule"/>
</dbReference>
<dbReference type="EMBL" id="QFGA01000002">
    <property type="protein sequence ID" value="TEB05828.1"/>
    <property type="molecule type" value="Genomic_DNA"/>
</dbReference>
<dbReference type="Gene3D" id="3.40.1190.10">
    <property type="entry name" value="Mur-like, catalytic domain"/>
    <property type="match status" value="1"/>
</dbReference>
<dbReference type="GO" id="GO:0051301">
    <property type="term" value="P:cell division"/>
    <property type="evidence" value="ECO:0007669"/>
    <property type="project" value="UniProtKB-KW"/>
</dbReference>
<evidence type="ECO:0000259" key="17">
    <source>
        <dbReference type="Pfam" id="PF08245"/>
    </source>
</evidence>
<comment type="function">
    <text evidence="14">Cell wall formation.</text>
</comment>
<feature type="domain" description="Mur ligase central" evidence="17">
    <location>
        <begin position="109"/>
        <end position="288"/>
    </location>
</feature>
<dbReference type="GO" id="GO:0008360">
    <property type="term" value="P:regulation of cell shape"/>
    <property type="evidence" value="ECO:0007669"/>
    <property type="project" value="UniProtKB-KW"/>
</dbReference>
<dbReference type="RefSeq" id="WP_190258538.1">
    <property type="nucleotide sequence ID" value="NZ_QFGA01000002.1"/>
</dbReference>
<dbReference type="SUPFAM" id="SSF53623">
    <property type="entry name" value="MurD-like peptide ligases, catalytic domain"/>
    <property type="match status" value="1"/>
</dbReference>
<dbReference type="PANTHER" id="PTHR43445">
    <property type="entry name" value="UDP-N-ACETYLMURAMATE--L-ALANINE LIGASE-RELATED"/>
    <property type="match status" value="1"/>
</dbReference>
<evidence type="ECO:0000313" key="18">
    <source>
        <dbReference type="EMBL" id="TEB05828.1"/>
    </source>
</evidence>
<dbReference type="SUPFAM" id="SSF51984">
    <property type="entry name" value="MurCD N-terminal domain"/>
    <property type="match status" value="1"/>
</dbReference>
<keyword evidence="4 14" id="KW-0963">Cytoplasm</keyword>
<feature type="domain" description="Mur ligase N-terminal catalytic" evidence="15">
    <location>
        <begin position="6"/>
        <end position="104"/>
    </location>
</feature>
<accession>A0A4Y7RA38</accession>
<evidence type="ECO:0000256" key="11">
    <source>
        <dbReference type="ARBA" id="ARBA00023306"/>
    </source>
</evidence>
<dbReference type="Gene3D" id="3.40.50.720">
    <property type="entry name" value="NAD(P)-binding Rossmann-like Domain"/>
    <property type="match status" value="1"/>
</dbReference>
<evidence type="ECO:0000259" key="16">
    <source>
        <dbReference type="Pfam" id="PF02875"/>
    </source>
</evidence>
<name>A0A4Y7RA38_9FIRM</name>
<keyword evidence="19" id="KW-1185">Reference proteome</keyword>
<evidence type="ECO:0000256" key="5">
    <source>
        <dbReference type="ARBA" id="ARBA00022598"/>
    </source>
</evidence>
<evidence type="ECO:0000313" key="19">
    <source>
        <dbReference type="Proteomes" id="UP000298324"/>
    </source>
</evidence>
<evidence type="ECO:0000256" key="13">
    <source>
        <dbReference type="ARBA" id="ARBA00047833"/>
    </source>
</evidence>
<keyword evidence="7 14" id="KW-0547">Nucleotide-binding</keyword>
<comment type="subcellular location">
    <subcellularLocation>
        <location evidence="1 14">Cytoplasm</location>
    </subcellularLocation>
</comment>
<feature type="binding site" evidence="14">
    <location>
        <begin position="111"/>
        <end position="117"/>
    </location>
    <ligand>
        <name>ATP</name>
        <dbReference type="ChEBI" id="CHEBI:30616"/>
    </ligand>
</feature>
<keyword evidence="6 14" id="KW-0132">Cell division</keyword>
<dbReference type="GO" id="GO:0005524">
    <property type="term" value="F:ATP binding"/>
    <property type="evidence" value="ECO:0007669"/>
    <property type="project" value="UniProtKB-UniRule"/>
</dbReference>